<dbReference type="Pfam" id="PF01182">
    <property type="entry name" value="Glucosamine_iso"/>
    <property type="match status" value="1"/>
</dbReference>
<organism evidence="2 3">
    <name type="scientific">Candidatus Raymondbacteria bacterium RIFOXYD12_FULL_49_13</name>
    <dbReference type="NCBI Taxonomy" id="1817890"/>
    <lineage>
        <taxon>Bacteria</taxon>
        <taxon>Raymondiibacteriota</taxon>
    </lineage>
</organism>
<sequence length="213" mass="23108">MIVHPHPFDSIGDVALATLRHLEKPLVALSGGPTYATLFTEWIACSPRCMHTAFFPVDERLVPFDDPDSNWGQAARVFLSSVGRSKDAHNWPASVEQYTDLLKEHFGPGLPVFDTIFLGMGNDGHTASLFPGGNYYNTLAPVIATQSPVQPIQRLSLSPAAIGTARMVVLIVAGNGKQQVVKALLNGDASLPAVRVLSLCRDYEVYIERALLP</sequence>
<evidence type="ECO:0000313" key="2">
    <source>
        <dbReference type="EMBL" id="OGK07017.1"/>
    </source>
</evidence>
<dbReference type="PANTHER" id="PTHR11054">
    <property type="entry name" value="6-PHOSPHOGLUCONOLACTONASE"/>
    <property type="match status" value="1"/>
</dbReference>
<dbReference type="EMBL" id="MFYX01000015">
    <property type="protein sequence ID" value="OGK07017.1"/>
    <property type="molecule type" value="Genomic_DNA"/>
</dbReference>
<dbReference type="GO" id="GO:0005975">
    <property type="term" value="P:carbohydrate metabolic process"/>
    <property type="evidence" value="ECO:0007669"/>
    <property type="project" value="InterPro"/>
</dbReference>
<dbReference type="SUPFAM" id="SSF100950">
    <property type="entry name" value="NagB/RpiA/CoA transferase-like"/>
    <property type="match status" value="1"/>
</dbReference>
<accession>A0A1F7FKM1</accession>
<protein>
    <recommendedName>
        <fullName evidence="1">Glucosamine/galactosamine-6-phosphate isomerase domain-containing protein</fullName>
    </recommendedName>
</protein>
<dbReference type="Proteomes" id="UP000179243">
    <property type="component" value="Unassembled WGS sequence"/>
</dbReference>
<feature type="domain" description="Glucosamine/galactosamine-6-phosphate isomerase" evidence="1">
    <location>
        <begin position="17"/>
        <end position="197"/>
    </location>
</feature>
<evidence type="ECO:0000313" key="3">
    <source>
        <dbReference type="Proteomes" id="UP000179243"/>
    </source>
</evidence>
<dbReference type="InterPro" id="IPR006148">
    <property type="entry name" value="Glc/Gal-6P_isomerase"/>
</dbReference>
<dbReference type="PANTHER" id="PTHR11054:SF0">
    <property type="entry name" value="6-PHOSPHOGLUCONOLACTONASE"/>
    <property type="match status" value="1"/>
</dbReference>
<reference evidence="2 3" key="1">
    <citation type="journal article" date="2016" name="Nat. Commun.">
        <title>Thousands of microbial genomes shed light on interconnected biogeochemical processes in an aquifer system.</title>
        <authorList>
            <person name="Anantharaman K."/>
            <person name="Brown C.T."/>
            <person name="Hug L.A."/>
            <person name="Sharon I."/>
            <person name="Castelle C.J."/>
            <person name="Probst A.J."/>
            <person name="Thomas B.C."/>
            <person name="Singh A."/>
            <person name="Wilkins M.J."/>
            <person name="Karaoz U."/>
            <person name="Brodie E.L."/>
            <person name="Williams K.H."/>
            <person name="Hubbard S.S."/>
            <person name="Banfield J.F."/>
        </authorList>
    </citation>
    <scope>NUCLEOTIDE SEQUENCE [LARGE SCALE GENOMIC DNA]</scope>
</reference>
<gene>
    <name evidence="2" type="ORF">A2519_13675</name>
</gene>
<dbReference type="AlphaFoldDB" id="A0A1F7FKM1"/>
<dbReference type="Gene3D" id="3.40.50.1360">
    <property type="match status" value="1"/>
</dbReference>
<comment type="caution">
    <text evidence="2">The sequence shown here is derived from an EMBL/GenBank/DDBJ whole genome shotgun (WGS) entry which is preliminary data.</text>
</comment>
<dbReference type="InterPro" id="IPR037171">
    <property type="entry name" value="NagB/RpiA_transferase-like"/>
</dbReference>
<proteinExistence type="predicted"/>
<evidence type="ECO:0000259" key="1">
    <source>
        <dbReference type="Pfam" id="PF01182"/>
    </source>
</evidence>
<dbReference type="InterPro" id="IPR039104">
    <property type="entry name" value="6PGL"/>
</dbReference>
<name>A0A1F7FKM1_UNCRA</name>